<dbReference type="Proteomes" id="UP000309885">
    <property type="component" value="Unassembled WGS sequence"/>
</dbReference>
<evidence type="ECO:0000313" key="2">
    <source>
        <dbReference type="EMBL" id="TLF41768.1"/>
    </source>
</evidence>
<keyword evidence="1" id="KW-0812">Transmembrane</keyword>
<evidence type="ECO:0000313" key="3">
    <source>
        <dbReference type="Proteomes" id="UP000309885"/>
    </source>
</evidence>
<proteinExistence type="predicted"/>
<dbReference type="EMBL" id="VBWO01000001">
    <property type="protein sequence ID" value="TLF41768.1"/>
    <property type="molecule type" value="Genomic_DNA"/>
</dbReference>
<evidence type="ECO:0000256" key="1">
    <source>
        <dbReference type="SAM" id="Phobius"/>
    </source>
</evidence>
<keyword evidence="1" id="KW-1133">Transmembrane helix</keyword>
<accession>A0A5R8LWU6</accession>
<keyword evidence="1" id="KW-0472">Membrane</keyword>
<dbReference type="AlphaFoldDB" id="A0A5R8LWU6"/>
<reference evidence="2 3" key="1">
    <citation type="submission" date="2019-05" db="EMBL/GenBank/DDBJ databases">
        <title>Genome-based reclassification of Lactobacillus casei as Lactobacillus casei subsp. casei. subsp.nov., description of Lactobacillus casei subsp. zeae subsp. nov., and emended description of Lactobacillus casei.</title>
        <authorList>
            <person name="Huang C.-H."/>
        </authorList>
    </citation>
    <scope>NUCLEOTIDE SEQUENCE [LARGE SCALE GENOMIC DNA]</scope>
    <source>
        <strain evidence="2 3">CRBIP24.44</strain>
    </source>
</reference>
<comment type="caution">
    <text evidence="2">The sequence shown here is derived from an EMBL/GenBank/DDBJ whole genome shotgun (WGS) entry which is preliminary data.</text>
</comment>
<organism evidence="2 3">
    <name type="scientific">Lacticaseibacillus zeae</name>
    <name type="common">Lactobacillus zeae</name>
    <dbReference type="NCBI Taxonomy" id="57037"/>
    <lineage>
        <taxon>Bacteria</taxon>
        <taxon>Bacillati</taxon>
        <taxon>Bacillota</taxon>
        <taxon>Bacilli</taxon>
        <taxon>Lactobacillales</taxon>
        <taxon>Lactobacillaceae</taxon>
        <taxon>Lacticaseibacillus</taxon>
    </lineage>
</organism>
<protein>
    <submittedName>
        <fullName evidence="2">Uncharacterized protein</fullName>
    </submittedName>
</protein>
<feature type="transmembrane region" description="Helical" evidence="1">
    <location>
        <begin position="5"/>
        <end position="24"/>
    </location>
</feature>
<sequence length="61" mass="7139">MKIRIVSIILGWAVFLSATIWLILSDLKVLPRISLIDRYYWLLLVLFILIAGTNLVNRLKR</sequence>
<gene>
    <name evidence="2" type="ORF">FEI15_00740</name>
</gene>
<feature type="transmembrane region" description="Helical" evidence="1">
    <location>
        <begin position="39"/>
        <end position="56"/>
    </location>
</feature>
<name>A0A5R8LWU6_LACZE</name>